<dbReference type="InterPro" id="IPR001967">
    <property type="entry name" value="Peptidase_S11_N"/>
</dbReference>
<dbReference type="Proteomes" id="UP000274346">
    <property type="component" value="Chromosome"/>
</dbReference>
<dbReference type="InterPro" id="IPR012338">
    <property type="entry name" value="Beta-lactam/transpept-like"/>
</dbReference>
<evidence type="ECO:0000313" key="3">
    <source>
        <dbReference type="Proteomes" id="UP000274346"/>
    </source>
</evidence>
<dbReference type="SUPFAM" id="SSF56601">
    <property type="entry name" value="beta-lactamase/transpeptidase-like"/>
    <property type="match status" value="1"/>
</dbReference>
<keyword evidence="2" id="KW-0378">Hydrolase</keyword>
<organism evidence="2 3">
    <name type="scientific">Raoultella terrigena</name>
    <name type="common">Klebsiella terrigena</name>
    <dbReference type="NCBI Taxonomy" id="577"/>
    <lineage>
        <taxon>Bacteria</taxon>
        <taxon>Pseudomonadati</taxon>
        <taxon>Pseudomonadota</taxon>
        <taxon>Gammaproteobacteria</taxon>
        <taxon>Enterobacterales</taxon>
        <taxon>Enterobacteriaceae</taxon>
        <taxon>Klebsiella/Raoultella group</taxon>
        <taxon>Raoultella</taxon>
    </lineage>
</organism>
<sequence>MALLTKAMIHDVPEEYAIHKEKSSPSIRFASRTRNRLLWSTNLNADGVKTGTTTGAGYNLVSSAHAGRYAPDCRGAGDQNRPYSL</sequence>
<reference evidence="2 3" key="1">
    <citation type="submission" date="2018-12" db="EMBL/GenBank/DDBJ databases">
        <authorList>
            <consortium name="Pathogen Informatics"/>
        </authorList>
    </citation>
    <scope>NUCLEOTIDE SEQUENCE [LARGE SCALE GENOMIC DNA]</scope>
    <source>
        <strain evidence="2 3">NCTC13098</strain>
    </source>
</reference>
<dbReference type="Gene3D" id="3.40.710.10">
    <property type="entry name" value="DD-peptidase/beta-lactamase superfamily"/>
    <property type="match status" value="1"/>
</dbReference>
<dbReference type="GO" id="GO:0006508">
    <property type="term" value="P:proteolysis"/>
    <property type="evidence" value="ECO:0007669"/>
    <property type="project" value="InterPro"/>
</dbReference>
<dbReference type="Pfam" id="PF00768">
    <property type="entry name" value="Peptidase_S11"/>
    <property type="match status" value="1"/>
</dbReference>
<protein>
    <submittedName>
        <fullName evidence="2">D-alanyl-D-alanine carboxypeptidase dacC</fullName>
        <ecNumber evidence="2">3.4.16.4</ecNumber>
    </submittedName>
</protein>
<accession>A0A3P8L0G3</accession>
<dbReference type="EMBL" id="LR131271">
    <property type="protein sequence ID" value="VDR28752.1"/>
    <property type="molecule type" value="Genomic_DNA"/>
</dbReference>
<dbReference type="EC" id="3.4.16.4" evidence="2"/>
<dbReference type="GO" id="GO:0009002">
    <property type="term" value="F:serine-type D-Ala-D-Ala carboxypeptidase activity"/>
    <property type="evidence" value="ECO:0007669"/>
    <property type="project" value="UniProtKB-EC"/>
</dbReference>
<gene>
    <name evidence="2" type="primary">dacC_3</name>
    <name evidence="2" type="ORF">NCTC13098_05139</name>
</gene>
<dbReference type="AlphaFoldDB" id="A0A3P8L0G3"/>
<name>A0A3P8L0G3_RAOTE</name>
<proteinExistence type="predicted"/>
<feature type="domain" description="Peptidase S11 D-alanyl-D-alanine carboxypeptidase A N-terminal" evidence="1">
    <location>
        <begin position="1"/>
        <end position="67"/>
    </location>
</feature>
<dbReference type="KEGG" id="rtg:NCTC13098_05139"/>
<evidence type="ECO:0000313" key="2">
    <source>
        <dbReference type="EMBL" id="VDR28752.1"/>
    </source>
</evidence>
<keyword evidence="2" id="KW-0645">Protease</keyword>
<evidence type="ECO:0000259" key="1">
    <source>
        <dbReference type="Pfam" id="PF00768"/>
    </source>
</evidence>
<keyword evidence="2" id="KW-0121">Carboxypeptidase</keyword>